<accession>A0A251V4U4</accession>
<dbReference type="Gramene" id="mRNA:HanXRQr2_Chr03g0102561">
    <property type="protein sequence ID" value="mRNA:HanXRQr2_Chr03g0102561"/>
    <property type="gene ID" value="HanXRQr2_Chr03g0102561"/>
</dbReference>
<reference evidence="1 3" key="1">
    <citation type="journal article" date="2017" name="Nature">
        <title>The sunflower genome provides insights into oil metabolism, flowering and Asterid evolution.</title>
        <authorList>
            <person name="Badouin H."/>
            <person name="Gouzy J."/>
            <person name="Grassa C.J."/>
            <person name="Murat F."/>
            <person name="Staton S.E."/>
            <person name="Cottret L."/>
            <person name="Lelandais-Briere C."/>
            <person name="Owens G.L."/>
            <person name="Carrere S."/>
            <person name="Mayjonade B."/>
            <person name="Legrand L."/>
            <person name="Gill N."/>
            <person name="Kane N.C."/>
            <person name="Bowers J.E."/>
            <person name="Hubner S."/>
            <person name="Bellec A."/>
            <person name="Berard A."/>
            <person name="Berges H."/>
            <person name="Blanchet N."/>
            <person name="Boniface M.C."/>
            <person name="Brunel D."/>
            <person name="Catrice O."/>
            <person name="Chaidir N."/>
            <person name="Claudel C."/>
            <person name="Donnadieu C."/>
            <person name="Faraut T."/>
            <person name="Fievet G."/>
            <person name="Helmstetter N."/>
            <person name="King M."/>
            <person name="Knapp S.J."/>
            <person name="Lai Z."/>
            <person name="Le Paslier M.C."/>
            <person name="Lippi Y."/>
            <person name="Lorenzon L."/>
            <person name="Mandel J.R."/>
            <person name="Marage G."/>
            <person name="Marchand G."/>
            <person name="Marquand E."/>
            <person name="Bret-Mestries E."/>
            <person name="Morien E."/>
            <person name="Nambeesan S."/>
            <person name="Nguyen T."/>
            <person name="Pegot-Espagnet P."/>
            <person name="Pouilly N."/>
            <person name="Raftis F."/>
            <person name="Sallet E."/>
            <person name="Schiex T."/>
            <person name="Thomas J."/>
            <person name="Vandecasteele C."/>
            <person name="Vares D."/>
            <person name="Vear F."/>
            <person name="Vautrin S."/>
            <person name="Crespi M."/>
            <person name="Mangin B."/>
            <person name="Burke J.M."/>
            <person name="Salse J."/>
            <person name="Munos S."/>
            <person name="Vincourt P."/>
            <person name="Rieseberg L.H."/>
            <person name="Langlade N.B."/>
        </authorList>
    </citation>
    <scope>NUCLEOTIDE SEQUENCE [LARGE SCALE GENOMIC DNA]</scope>
    <source>
        <strain evidence="3">cv. SF193</strain>
        <tissue evidence="1">Leaves</tissue>
    </source>
</reference>
<reference evidence="2" key="2">
    <citation type="submission" date="2017-02" db="EMBL/GenBank/DDBJ databases">
        <title>Sunflower complete genome.</title>
        <authorList>
            <person name="Langlade N."/>
            <person name="Munos S."/>
        </authorList>
    </citation>
    <scope>NUCLEOTIDE SEQUENCE [LARGE SCALE GENOMIC DNA]</scope>
    <source>
        <tissue evidence="2">Leaves</tissue>
    </source>
</reference>
<reference evidence="1" key="3">
    <citation type="submission" date="2020-06" db="EMBL/GenBank/DDBJ databases">
        <title>Helianthus annuus Genome sequencing and assembly Release 2.</title>
        <authorList>
            <person name="Gouzy J."/>
            <person name="Langlade N."/>
            <person name="Munos S."/>
        </authorList>
    </citation>
    <scope>NUCLEOTIDE SEQUENCE</scope>
    <source>
        <tissue evidence="1">Leaves</tissue>
    </source>
</reference>
<dbReference type="EMBL" id="MNCJ02000318">
    <property type="protein sequence ID" value="KAF5813766.1"/>
    <property type="molecule type" value="Genomic_DNA"/>
</dbReference>
<name>A0A251V4U4_HELAN</name>
<evidence type="ECO:0000313" key="2">
    <source>
        <dbReference type="EMBL" id="OTG30610.1"/>
    </source>
</evidence>
<proteinExistence type="predicted"/>
<evidence type="ECO:0000313" key="1">
    <source>
        <dbReference type="EMBL" id="KAF5813766.1"/>
    </source>
</evidence>
<organism evidence="2 3">
    <name type="scientific">Helianthus annuus</name>
    <name type="common">Common sunflower</name>
    <dbReference type="NCBI Taxonomy" id="4232"/>
    <lineage>
        <taxon>Eukaryota</taxon>
        <taxon>Viridiplantae</taxon>
        <taxon>Streptophyta</taxon>
        <taxon>Embryophyta</taxon>
        <taxon>Tracheophyta</taxon>
        <taxon>Spermatophyta</taxon>
        <taxon>Magnoliopsida</taxon>
        <taxon>eudicotyledons</taxon>
        <taxon>Gunneridae</taxon>
        <taxon>Pentapetalae</taxon>
        <taxon>asterids</taxon>
        <taxon>campanulids</taxon>
        <taxon>Asterales</taxon>
        <taxon>Asteraceae</taxon>
        <taxon>Asteroideae</taxon>
        <taxon>Heliantheae alliance</taxon>
        <taxon>Heliantheae</taxon>
        <taxon>Helianthus</taxon>
    </lineage>
</organism>
<dbReference type="EMBL" id="CM007892">
    <property type="protein sequence ID" value="OTG30610.1"/>
    <property type="molecule type" value="Genomic_DNA"/>
</dbReference>
<dbReference type="InParanoid" id="A0A251V4U4"/>
<sequence length="56" mass="6184">MVLGKHQGGVRWHFCRRGTPPLSIDLRCPGDSPSSFPISLVGPLPLMGKGMVVRWR</sequence>
<keyword evidence="3" id="KW-1185">Reference proteome</keyword>
<dbReference type="Proteomes" id="UP000215914">
    <property type="component" value="Chromosome 3"/>
</dbReference>
<evidence type="ECO:0000313" key="3">
    <source>
        <dbReference type="Proteomes" id="UP000215914"/>
    </source>
</evidence>
<dbReference type="AlphaFoldDB" id="A0A251V4U4"/>
<gene>
    <name evidence="2" type="ORF">HannXRQ_Chr03g0066411</name>
    <name evidence="1" type="ORF">HanXRQr2_Chr03g0102561</name>
</gene>
<protein>
    <submittedName>
        <fullName evidence="2">Uncharacterized protein</fullName>
    </submittedName>
</protein>